<accession>A0A3S9YJQ2</accession>
<dbReference type="Pfam" id="PF01497">
    <property type="entry name" value="Peripla_BP_2"/>
    <property type="match status" value="1"/>
</dbReference>
<dbReference type="EMBL" id="CP029042">
    <property type="protein sequence ID" value="AZS75088.1"/>
    <property type="molecule type" value="Genomic_DNA"/>
</dbReference>
<dbReference type="Proteomes" id="UP000275579">
    <property type="component" value="Chromosome"/>
</dbReference>
<dbReference type="AlphaFoldDB" id="A0A3S9YJQ2"/>
<dbReference type="SUPFAM" id="SSF53807">
    <property type="entry name" value="Helical backbone' metal receptor"/>
    <property type="match status" value="1"/>
</dbReference>
<feature type="domain" description="Fe/B12 periplasmic-binding" evidence="1">
    <location>
        <begin position="57"/>
        <end position="258"/>
    </location>
</feature>
<evidence type="ECO:0000313" key="2">
    <source>
        <dbReference type="EMBL" id="AZS75088.1"/>
    </source>
</evidence>
<dbReference type="InterPro" id="IPR002491">
    <property type="entry name" value="ABC_transptr_periplasmic_BD"/>
</dbReference>
<name>A0A3S9YJQ2_9ACTN</name>
<proteinExistence type="predicted"/>
<dbReference type="Gene3D" id="3.40.50.1980">
    <property type="entry name" value="Nitrogenase molybdenum iron protein domain"/>
    <property type="match status" value="2"/>
</dbReference>
<protein>
    <submittedName>
        <fullName evidence="2">ABC transporter substrate-binding protein</fullName>
    </submittedName>
</protein>
<evidence type="ECO:0000259" key="1">
    <source>
        <dbReference type="Pfam" id="PF01497"/>
    </source>
</evidence>
<gene>
    <name evidence="2" type="ORF">DDE74_32970</name>
</gene>
<organism evidence="2 3">
    <name type="scientific">Streptomyces lydicus</name>
    <dbReference type="NCBI Taxonomy" id="47763"/>
    <lineage>
        <taxon>Bacteria</taxon>
        <taxon>Bacillati</taxon>
        <taxon>Actinomycetota</taxon>
        <taxon>Actinomycetes</taxon>
        <taxon>Kitasatosporales</taxon>
        <taxon>Streptomycetaceae</taxon>
        <taxon>Streptomyces</taxon>
    </lineage>
</organism>
<reference evidence="2 3" key="1">
    <citation type="submission" date="2018-04" db="EMBL/GenBank/DDBJ databases">
        <title>Complete genome sequences of Streptomyces lydicus strain WYEC and characterization of antagonistic properties of biological control agents.</title>
        <authorList>
            <person name="Mariita R.M."/>
            <person name="Sello J.K."/>
        </authorList>
    </citation>
    <scope>NUCLEOTIDE SEQUENCE [LARGE SCALE GENOMIC DNA]</scope>
    <source>
        <strain evidence="2 3">WYEC 108</strain>
    </source>
</reference>
<evidence type="ECO:0000313" key="3">
    <source>
        <dbReference type="Proteomes" id="UP000275579"/>
    </source>
</evidence>
<sequence>MEQSTPWEFSDDRGRLAVAGDRPLRIVAYIQAGATLWDHGIRPVGLFGSQHDGAAPDPAKGGELPLAEIPYLGSGGALHPDTLLEARPDLVVAVTYDGEQVYGLEPKTALELEAHVPVATVAVGPGRSLAEVRERFAALAGSLGRGEPLVRARELDAAEDTLRQATGGAVRPRVLALSPAGPERVHLARPSSWPDLRALTEHGVGLLQPAAGAGVNWSTVGWADAAALDPDIVLMDVRANAARPEQLRSDAHWRAIEARSRLLPWNPEAPCSRRAHTRFFTLVADTVREAAGTG</sequence>
<dbReference type="RefSeq" id="WP_127153863.1">
    <property type="nucleotide sequence ID" value="NZ_CP029042.1"/>
</dbReference>